<organism evidence="2 3">
    <name type="scientific">Halocatena marina</name>
    <dbReference type="NCBI Taxonomy" id="2934937"/>
    <lineage>
        <taxon>Archaea</taxon>
        <taxon>Methanobacteriati</taxon>
        <taxon>Methanobacteriota</taxon>
        <taxon>Stenosarchaea group</taxon>
        <taxon>Halobacteria</taxon>
        <taxon>Halobacteriales</taxon>
        <taxon>Natronomonadaceae</taxon>
        <taxon>Halocatena</taxon>
    </lineage>
</organism>
<dbReference type="RefSeq" id="WP_248905734.1">
    <property type="nucleotide sequence ID" value="NZ_CP109979.1"/>
</dbReference>
<comment type="caution">
    <text evidence="2">The sequence shown here is derived from an EMBL/GenBank/DDBJ whole genome shotgun (WGS) entry which is preliminary data.</text>
</comment>
<keyword evidence="3" id="KW-1185">Reference proteome</keyword>
<dbReference type="Pfam" id="PF24422">
    <property type="entry name" value="DUF7552"/>
    <property type="match status" value="1"/>
</dbReference>
<evidence type="ECO:0000259" key="1">
    <source>
        <dbReference type="Pfam" id="PF24422"/>
    </source>
</evidence>
<accession>A0ABD5YQ33</accession>
<sequence length="95" mass="10698">MIETTLVDLREQIEALSNEDGAFYLICGRTGSQPVPTTGLRFESRPTARAAAWTTKQYRTALRRYDPRLPSHDIIVCQEAIETEPTEQLTVDASE</sequence>
<proteinExistence type="predicted"/>
<name>A0ABD5YQ33_9EURY</name>
<evidence type="ECO:0000313" key="3">
    <source>
        <dbReference type="Proteomes" id="UP001596417"/>
    </source>
</evidence>
<reference evidence="2 3" key="1">
    <citation type="journal article" date="2019" name="Int. J. Syst. Evol. Microbiol.">
        <title>The Global Catalogue of Microorganisms (GCM) 10K type strain sequencing project: providing services to taxonomists for standard genome sequencing and annotation.</title>
        <authorList>
            <consortium name="The Broad Institute Genomics Platform"/>
            <consortium name="The Broad Institute Genome Sequencing Center for Infectious Disease"/>
            <person name="Wu L."/>
            <person name="Ma J."/>
        </authorList>
    </citation>
    <scope>NUCLEOTIDE SEQUENCE [LARGE SCALE GENOMIC DNA]</scope>
    <source>
        <strain evidence="2 3">RDMS1</strain>
    </source>
</reference>
<evidence type="ECO:0000313" key="2">
    <source>
        <dbReference type="EMBL" id="MFC7189610.1"/>
    </source>
</evidence>
<dbReference type="InterPro" id="IPR055974">
    <property type="entry name" value="DUF7552"/>
</dbReference>
<protein>
    <recommendedName>
        <fullName evidence="1">DUF7552 domain-containing protein</fullName>
    </recommendedName>
</protein>
<dbReference type="Proteomes" id="UP001596417">
    <property type="component" value="Unassembled WGS sequence"/>
</dbReference>
<dbReference type="AlphaFoldDB" id="A0ABD5YQ33"/>
<dbReference type="EMBL" id="JBHTAX010000001">
    <property type="protein sequence ID" value="MFC7189610.1"/>
    <property type="molecule type" value="Genomic_DNA"/>
</dbReference>
<feature type="domain" description="DUF7552" evidence="1">
    <location>
        <begin position="5"/>
        <end position="79"/>
    </location>
</feature>
<gene>
    <name evidence="2" type="ORF">ACFQL7_06900</name>
</gene>
<dbReference type="GeneID" id="76199169"/>